<dbReference type="RefSeq" id="XP_033663972.1">
    <property type="nucleotide sequence ID" value="XM_033808150.1"/>
</dbReference>
<evidence type="ECO:0008006" key="3">
    <source>
        <dbReference type="Google" id="ProtNLM"/>
    </source>
</evidence>
<gene>
    <name evidence="1" type="ORF">M409DRAFT_26529</name>
</gene>
<keyword evidence="2" id="KW-1185">Reference proteome</keyword>
<sequence>MKHDVPKGRVCDWTCAMKADDRQMSDEMFSNEFLAAQLEAHVAATSDAVNNRGFKRSSPGWTYMAPKKYRAKFSWIGPYLPYGLEGQPLSFEESLEMQQDLVAKYPEFRLRIVDMTTQVKAWSTAGEADVCFNFEVEGIPPGIVKRAMAVTTFEFLEGRWQAVACTSLDGAMMI</sequence>
<dbReference type="GeneID" id="54561422"/>
<proteinExistence type="predicted"/>
<dbReference type="EMBL" id="ML993610">
    <property type="protein sequence ID" value="KAF2163083.1"/>
    <property type="molecule type" value="Genomic_DNA"/>
</dbReference>
<evidence type="ECO:0000313" key="2">
    <source>
        <dbReference type="Proteomes" id="UP000799537"/>
    </source>
</evidence>
<dbReference type="Proteomes" id="UP000799537">
    <property type="component" value="Unassembled WGS sequence"/>
</dbReference>
<organism evidence="1 2">
    <name type="scientific">Zasmidium cellare ATCC 36951</name>
    <dbReference type="NCBI Taxonomy" id="1080233"/>
    <lineage>
        <taxon>Eukaryota</taxon>
        <taxon>Fungi</taxon>
        <taxon>Dikarya</taxon>
        <taxon>Ascomycota</taxon>
        <taxon>Pezizomycotina</taxon>
        <taxon>Dothideomycetes</taxon>
        <taxon>Dothideomycetidae</taxon>
        <taxon>Mycosphaerellales</taxon>
        <taxon>Mycosphaerellaceae</taxon>
        <taxon>Zasmidium</taxon>
    </lineage>
</organism>
<evidence type="ECO:0000313" key="1">
    <source>
        <dbReference type="EMBL" id="KAF2163083.1"/>
    </source>
</evidence>
<dbReference type="AlphaFoldDB" id="A0A6A6C8B9"/>
<dbReference type="OrthoDB" id="3634311at2759"/>
<protein>
    <recommendedName>
        <fullName evidence="3">SnoaL-like domain-containing protein</fullName>
    </recommendedName>
</protein>
<name>A0A6A6C8B9_ZASCE</name>
<reference evidence="1" key="1">
    <citation type="journal article" date="2020" name="Stud. Mycol.">
        <title>101 Dothideomycetes genomes: a test case for predicting lifestyles and emergence of pathogens.</title>
        <authorList>
            <person name="Haridas S."/>
            <person name="Albert R."/>
            <person name="Binder M."/>
            <person name="Bloem J."/>
            <person name="Labutti K."/>
            <person name="Salamov A."/>
            <person name="Andreopoulos B."/>
            <person name="Baker S."/>
            <person name="Barry K."/>
            <person name="Bills G."/>
            <person name="Bluhm B."/>
            <person name="Cannon C."/>
            <person name="Castanera R."/>
            <person name="Culley D."/>
            <person name="Daum C."/>
            <person name="Ezra D."/>
            <person name="Gonzalez J."/>
            <person name="Henrissat B."/>
            <person name="Kuo A."/>
            <person name="Liang C."/>
            <person name="Lipzen A."/>
            <person name="Lutzoni F."/>
            <person name="Magnuson J."/>
            <person name="Mondo S."/>
            <person name="Nolan M."/>
            <person name="Ohm R."/>
            <person name="Pangilinan J."/>
            <person name="Park H.-J."/>
            <person name="Ramirez L."/>
            <person name="Alfaro M."/>
            <person name="Sun H."/>
            <person name="Tritt A."/>
            <person name="Yoshinaga Y."/>
            <person name="Zwiers L.-H."/>
            <person name="Turgeon B."/>
            <person name="Goodwin S."/>
            <person name="Spatafora J."/>
            <person name="Crous P."/>
            <person name="Grigoriev I."/>
        </authorList>
    </citation>
    <scope>NUCLEOTIDE SEQUENCE</scope>
    <source>
        <strain evidence="1">ATCC 36951</strain>
    </source>
</reference>
<accession>A0A6A6C8B9</accession>